<dbReference type="Pfam" id="PF10537">
    <property type="entry name" value="WAC_Acf1_DNA_bd"/>
    <property type="match status" value="1"/>
</dbReference>
<dbReference type="GO" id="GO:0031509">
    <property type="term" value="P:subtelomeric heterochromatin formation"/>
    <property type="evidence" value="ECO:0007669"/>
    <property type="project" value="TreeGrafter"/>
</dbReference>
<dbReference type="Pfam" id="PF15613">
    <property type="entry name" value="WSD"/>
    <property type="match status" value="1"/>
</dbReference>
<evidence type="ECO:0008006" key="10">
    <source>
        <dbReference type="Google" id="ProtNLM"/>
    </source>
</evidence>
<organism evidence="8 9">
    <name type="scientific">Thielaviopsis punctulata</name>
    <dbReference type="NCBI Taxonomy" id="72032"/>
    <lineage>
        <taxon>Eukaryota</taxon>
        <taxon>Fungi</taxon>
        <taxon>Dikarya</taxon>
        <taxon>Ascomycota</taxon>
        <taxon>Pezizomycotina</taxon>
        <taxon>Sordariomycetes</taxon>
        <taxon>Hypocreomycetidae</taxon>
        <taxon>Microascales</taxon>
        <taxon>Ceratocystidaceae</taxon>
        <taxon>Thielaviopsis</taxon>
    </lineage>
</organism>
<protein>
    <recommendedName>
        <fullName evidence="10">DDT domain-containing protein</fullName>
    </recommendedName>
</protein>
<evidence type="ECO:0000256" key="3">
    <source>
        <dbReference type="ARBA" id="ARBA00023242"/>
    </source>
</evidence>
<dbReference type="EMBL" id="LAEV01001419">
    <property type="protein sequence ID" value="KKA28108.1"/>
    <property type="molecule type" value="Genomic_DNA"/>
</dbReference>
<dbReference type="Pfam" id="PF15612">
    <property type="entry name" value="WHIM1"/>
    <property type="match status" value="1"/>
</dbReference>
<dbReference type="PANTHER" id="PTHR32075">
    <property type="entry name" value="ISWI CHROMATIN-REMODELING COMPLEX SUBUNIT YPL216W-RELATED"/>
    <property type="match status" value="1"/>
</dbReference>
<name>A0A0F4ZDW0_9PEZI</name>
<feature type="region of interest" description="Disordered" evidence="5">
    <location>
        <begin position="220"/>
        <end position="249"/>
    </location>
</feature>
<keyword evidence="9" id="KW-1185">Reference proteome</keyword>
<comment type="caution">
    <text evidence="8">The sequence shown here is derived from an EMBL/GenBank/DDBJ whole genome shotgun (WGS) entry which is preliminary data.</text>
</comment>
<dbReference type="InterPro" id="IPR028941">
    <property type="entry name" value="WHIM2_dom"/>
</dbReference>
<feature type="compositionally biased region" description="Acidic residues" evidence="5">
    <location>
        <begin position="679"/>
        <end position="689"/>
    </location>
</feature>
<dbReference type="Pfam" id="PF02791">
    <property type="entry name" value="DDT"/>
    <property type="match status" value="1"/>
</dbReference>
<dbReference type="OrthoDB" id="332390at2759"/>
<feature type="compositionally biased region" description="Polar residues" evidence="5">
    <location>
        <begin position="949"/>
        <end position="958"/>
    </location>
</feature>
<evidence type="ECO:0000259" key="6">
    <source>
        <dbReference type="PROSITE" id="PS50827"/>
    </source>
</evidence>
<feature type="compositionally biased region" description="Acidic residues" evidence="5">
    <location>
        <begin position="460"/>
        <end position="478"/>
    </location>
</feature>
<dbReference type="InterPro" id="IPR028942">
    <property type="entry name" value="WHIM1_dom"/>
</dbReference>
<feature type="domain" description="DDT" evidence="6">
    <location>
        <begin position="384"/>
        <end position="447"/>
    </location>
</feature>
<feature type="region of interest" description="Disordered" evidence="5">
    <location>
        <begin position="460"/>
        <end position="493"/>
    </location>
</feature>
<feature type="domain" description="WAC" evidence="7">
    <location>
        <begin position="1"/>
        <end position="111"/>
    </location>
</feature>
<evidence type="ECO:0000313" key="8">
    <source>
        <dbReference type="EMBL" id="KKA28108.1"/>
    </source>
</evidence>
<reference evidence="8 9" key="1">
    <citation type="submission" date="2015-03" db="EMBL/GenBank/DDBJ databases">
        <authorList>
            <person name="Radwan O."/>
            <person name="Al-Naeli F.A."/>
            <person name="Rendon G.A."/>
            <person name="Fields C."/>
        </authorList>
    </citation>
    <scope>NUCLEOTIDE SEQUENCE [LARGE SCALE GENOMIC DNA]</scope>
    <source>
        <strain evidence="8">CR-DP1</strain>
    </source>
</reference>
<dbReference type="InterPro" id="IPR013136">
    <property type="entry name" value="WSTF_Acf1_Cbp146"/>
</dbReference>
<evidence type="ECO:0000256" key="4">
    <source>
        <dbReference type="PROSITE-ProRule" id="PRU00475"/>
    </source>
</evidence>
<keyword evidence="2" id="KW-0175">Coiled coil</keyword>
<evidence type="ECO:0000256" key="5">
    <source>
        <dbReference type="SAM" id="MobiDB-lite"/>
    </source>
</evidence>
<feature type="compositionally biased region" description="Low complexity" evidence="5">
    <location>
        <begin position="238"/>
        <end position="249"/>
    </location>
</feature>
<dbReference type="GO" id="GO:0000781">
    <property type="term" value="C:chromosome, telomeric region"/>
    <property type="evidence" value="ECO:0007669"/>
    <property type="project" value="GOC"/>
</dbReference>
<feature type="compositionally biased region" description="Basic and acidic residues" evidence="5">
    <location>
        <begin position="702"/>
        <end position="715"/>
    </location>
</feature>
<dbReference type="GO" id="GO:0005634">
    <property type="term" value="C:nucleus"/>
    <property type="evidence" value="ECO:0007669"/>
    <property type="project" value="UniProtKB-SubCell"/>
</dbReference>
<feature type="compositionally biased region" description="Basic and acidic residues" evidence="5">
    <location>
        <begin position="913"/>
        <end position="945"/>
    </location>
</feature>
<sequence length="1053" mass="118958">MVRLPVLYKRKPVQIPAPSNDIRDENTQRKFICQITGQSKLTFFEALKSEQAGAKEVQEAFPEALKGPVLRRVQFQTISRIDHLVDNIYDEFKSEFFPGEIVTAQISDGEKVQGPIREKIRVGPKIKDDGSTSEPFSRYVISIDDREGEEAVVDGPAVARDRKVFTKAVLRTFIKNAVSREAWNGAPWTVKSEFAQSYQIDTRVPQHLRYDHKLMERKQIQAAKRSNNSMDASGLPDLNTSSHNNSHSHTLTHNIAHAQPQRHAVNLDHEPARLPDLKPKSHKARPQLEANPFTLHPRHNYESTYVTIPPPSPNYTSISLRNNLPPPIRKVQSPPPPPLPKYPIDDLEISPRIGVSRPKLRFPCSNAPNAVLDASFPYADKLKMESIGSLLETWDTLNVYCEVFKLDSFTFDDYVQALCIASPEVMPQLVEEIHCSVLKILVASHADGGLIDFVLPIVEDEEEEEEEEEEEPEDDDNAADPGPEQKAGRATRSSLAKIEAERVAAEAAAAEKEAAVPTITNRAAELMDGYDWIESLRKREFQDGGWQRIVAGLLHQLSRNERKTAVCEKILSELVPLDAEPTQEQVAENYASMDVNNKASIIQVLCMLSTETKAVRKYMEDCSEIMTQYRKDKIEWQRQRKQAMEELKSLNDQRKILLPENTPAPEIEDTKMTETESPQVEEADEESESEPQSRRGARRAGKKDEALKKKKEEPPAPKQPKQSKQFIKLLKDIQKKEEYIRECEEEIAVIDNDLREADCPRTRVLGKDRFWNRYYWFERNGMPYGGLPESSTASANYANGCIWVQGPDELEREGYIDLPVHLQNEYKAKFNMTVPERRAREENNTSVSSAFEWGFLSAPAELDALIHYLDPRGVNELKLRKELVLYRERIARNMRHRRLYLGLAEDEELDANAPKEDADKESAAADEKTIDDKKDDDATPPKKEDDNDTNALSRSSSPAPIAKRSTRSKWQSTPAESTPVAPASAPSAPPRCLAWENLMAINEVGHLHSKPRPPPAPAASSRRGKNGGSAGNKKRDSTAVTGAEEPPRKTRRR</sequence>
<evidence type="ECO:0000313" key="9">
    <source>
        <dbReference type="Proteomes" id="UP000033483"/>
    </source>
</evidence>
<proteinExistence type="predicted"/>
<dbReference type="AlphaFoldDB" id="A0A0F4ZDW0"/>
<dbReference type="Proteomes" id="UP000033483">
    <property type="component" value="Unassembled WGS sequence"/>
</dbReference>
<dbReference type="PROSITE" id="PS51136">
    <property type="entry name" value="WAC"/>
    <property type="match status" value="1"/>
</dbReference>
<dbReference type="PANTHER" id="PTHR32075:SF6">
    <property type="entry name" value="ISWI CHROMATIN-REMODELING COMPLEX SUBUNIT YPL216W-RELATED"/>
    <property type="match status" value="1"/>
</dbReference>
<evidence type="ECO:0000256" key="2">
    <source>
        <dbReference type="ARBA" id="ARBA00023054"/>
    </source>
</evidence>
<feature type="region of interest" description="Disordered" evidence="5">
    <location>
        <begin position="1004"/>
        <end position="1053"/>
    </location>
</feature>
<feature type="region of interest" description="Disordered" evidence="5">
    <location>
        <begin position="651"/>
        <end position="725"/>
    </location>
</feature>
<dbReference type="GO" id="GO:0000785">
    <property type="term" value="C:chromatin"/>
    <property type="evidence" value="ECO:0007669"/>
    <property type="project" value="UniProtKB-ARBA"/>
</dbReference>
<evidence type="ECO:0000256" key="1">
    <source>
        <dbReference type="ARBA" id="ARBA00004123"/>
    </source>
</evidence>
<keyword evidence="3 4" id="KW-0539">Nucleus</keyword>
<dbReference type="PROSITE" id="PS50827">
    <property type="entry name" value="DDT"/>
    <property type="match status" value="1"/>
</dbReference>
<feature type="region of interest" description="Disordered" evidence="5">
    <location>
        <begin position="911"/>
        <end position="990"/>
    </location>
</feature>
<dbReference type="InterPro" id="IPR018501">
    <property type="entry name" value="DDT_dom"/>
</dbReference>
<gene>
    <name evidence="8" type="ORF">TD95_002329</name>
</gene>
<evidence type="ECO:0000259" key="7">
    <source>
        <dbReference type="PROSITE" id="PS51136"/>
    </source>
</evidence>
<feature type="compositionally biased region" description="Low complexity" evidence="5">
    <location>
        <begin position="972"/>
        <end position="986"/>
    </location>
</feature>
<comment type="subcellular location">
    <subcellularLocation>
        <location evidence="1 4">Nucleus</location>
    </subcellularLocation>
</comment>
<accession>A0A0F4ZDW0</accession>